<reference evidence="2 3" key="1">
    <citation type="submission" date="2024-09" db="EMBL/GenBank/DDBJ databases">
        <authorList>
            <person name="Sun Q."/>
            <person name="Mori K."/>
        </authorList>
    </citation>
    <scope>NUCLEOTIDE SEQUENCE [LARGE SCALE GENOMIC DNA]</scope>
    <source>
        <strain evidence="2 3">CCM 4839</strain>
    </source>
</reference>
<evidence type="ECO:0000313" key="3">
    <source>
        <dbReference type="Proteomes" id="UP001589818"/>
    </source>
</evidence>
<comment type="caution">
    <text evidence="2">The sequence shown here is derived from an EMBL/GenBank/DDBJ whole genome shotgun (WGS) entry which is preliminary data.</text>
</comment>
<keyword evidence="1" id="KW-0472">Membrane</keyword>
<dbReference type="RefSeq" id="WP_204816338.1">
    <property type="nucleotide sequence ID" value="NZ_JANHOF010000001.1"/>
</dbReference>
<keyword evidence="3" id="KW-1185">Reference proteome</keyword>
<name>A0ABV6JI22_9BACL</name>
<proteinExistence type="predicted"/>
<organism evidence="2 3">
    <name type="scientific">Paenibacillus mendelii</name>
    <dbReference type="NCBI Taxonomy" id="206163"/>
    <lineage>
        <taxon>Bacteria</taxon>
        <taxon>Bacillati</taxon>
        <taxon>Bacillota</taxon>
        <taxon>Bacilli</taxon>
        <taxon>Bacillales</taxon>
        <taxon>Paenibacillaceae</taxon>
        <taxon>Paenibacillus</taxon>
    </lineage>
</organism>
<dbReference type="Proteomes" id="UP001589818">
    <property type="component" value="Unassembled WGS sequence"/>
</dbReference>
<dbReference type="Pfam" id="PF11167">
    <property type="entry name" value="DUF2953"/>
    <property type="match status" value="1"/>
</dbReference>
<protein>
    <submittedName>
        <fullName evidence="2">DUF2953 domain-containing protein</fullName>
    </submittedName>
</protein>
<evidence type="ECO:0000256" key="1">
    <source>
        <dbReference type="SAM" id="Phobius"/>
    </source>
</evidence>
<accession>A0ABV6JI22</accession>
<sequence length="234" mass="26427">MLGYPYGWLIGAGLFFLLVLTALLSSLVISAHVKRIGDDDHAELRVRGLLGIINYHWELPAIRMKGFGIEMKHEKTAENIDDSSRDTSMKNVDKDKILKSFQQTNKLLKETEGLLGWVRVTLGHVRLTEWSWHTAVGTGDAMWTAMLTGMAWSIKTTAIGVLSQLVRLQTNPQQSVQPVYQQTYFMSEWQLKAKIRLGYAILAGFILMRRASNLKGLGRDLLLWQRILLGSKTA</sequence>
<evidence type="ECO:0000313" key="2">
    <source>
        <dbReference type="EMBL" id="MFC0395212.1"/>
    </source>
</evidence>
<dbReference type="InterPro" id="IPR021338">
    <property type="entry name" value="DUF2953"/>
</dbReference>
<keyword evidence="1" id="KW-0812">Transmembrane</keyword>
<keyword evidence="1" id="KW-1133">Transmembrane helix</keyword>
<gene>
    <name evidence="2" type="ORF">ACFFJ8_28080</name>
</gene>
<dbReference type="EMBL" id="JBHLVF010000041">
    <property type="protein sequence ID" value="MFC0395212.1"/>
    <property type="molecule type" value="Genomic_DNA"/>
</dbReference>
<feature type="transmembrane region" description="Helical" evidence="1">
    <location>
        <begin position="6"/>
        <end position="29"/>
    </location>
</feature>